<evidence type="ECO:0000313" key="3">
    <source>
        <dbReference type="Proteomes" id="UP000325013"/>
    </source>
</evidence>
<dbReference type="AlphaFoldDB" id="A0A5C8G922"/>
<sequence length="142" mass="16622">MNELPIEIIITVAIIAVIILIIVLIYKNSKASFLEKSKIYEEIDGEYFNKSANTKIKIKHIEDNKFYIEGYYNNKRIIHGSISHKQSKSFKGKRNTFSFRINDNSLEILIKDKNCLYIEYKTLNNVDNNIKALQGIYERNLN</sequence>
<keyword evidence="1" id="KW-0472">Membrane</keyword>
<keyword evidence="1" id="KW-1133">Transmembrane helix</keyword>
<evidence type="ECO:0000256" key="1">
    <source>
        <dbReference type="SAM" id="Phobius"/>
    </source>
</evidence>
<dbReference type="Proteomes" id="UP000325013">
    <property type="component" value="Unassembled WGS sequence"/>
</dbReference>
<evidence type="ECO:0000313" key="2">
    <source>
        <dbReference type="EMBL" id="TXJ58443.1"/>
    </source>
</evidence>
<reference evidence="2 3" key="1">
    <citation type="journal article" date="1992" name="Lakartidningen">
        <title>[Penicillin V and not amoxicillin is the first choice preparation in acute otitis].</title>
        <authorList>
            <person name="Kamme C."/>
            <person name="Lundgren K."/>
            <person name="Prellner K."/>
        </authorList>
    </citation>
    <scope>NUCLEOTIDE SEQUENCE [LARGE SCALE GENOMIC DNA]</scope>
    <source>
        <strain evidence="2 3">PC2777IV</strain>
    </source>
</reference>
<organism evidence="2 3">
    <name type="scientific">Brachyspira aalborgi</name>
    <dbReference type="NCBI Taxonomy" id="29522"/>
    <lineage>
        <taxon>Bacteria</taxon>
        <taxon>Pseudomonadati</taxon>
        <taxon>Spirochaetota</taxon>
        <taxon>Spirochaetia</taxon>
        <taxon>Brachyspirales</taxon>
        <taxon>Brachyspiraceae</taxon>
        <taxon>Brachyspira</taxon>
    </lineage>
</organism>
<protein>
    <submittedName>
        <fullName evidence="2">Uncharacterized protein</fullName>
    </submittedName>
</protein>
<accession>A0A5C8G922</accession>
<keyword evidence="1" id="KW-0812">Transmembrane</keyword>
<dbReference type="EMBL" id="SAYJ01000009">
    <property type="protein sequence ID" value="TXJ58443.1"/>
    <property type="molecule type" value="Genomic_DNA"/>
</dbReference>
<feature type="transmembrane region" description="Helical" evidence="1">
    <location>
        <begin position="6"/>
        <end position="26"/>
    </location>
</feature>
<gene>
    <name evidence="2" type="ORF">EPJ67_01670</name>
</gene>
<proteinExistence type="predicted"/>
<name>A0A5C8G922_9SPIR</name>
<dbReference type="RefSeq" id="WP_147528006.1">
    <property type="nucleotide sequence ID" value="NZ_SAYJ01000009.1"/>
</dbReference>
<dbReference type="OrthoDB" id="9896378at2"/>
<comment type="caution">
    <text evidence="2">The sequence shown here is derived from an EMBL/GenBank/DDBJ whole genome shotgun (WGS) entry which is preliminary data.</text>
</comment>